<evidence type="ECO:0000256" key="1">
    <source>
        <dbReference type="SAM" id="MobiDB-lite"/>
    </source>
</evidence>
<organism evidence="4">
    <name type="scientific">Mesocestoides corti</name>
    <name type="common">Flatworm</name>
    <dbReference type="NCBI Taxonomy" id="53468"/>
    <lineage>
        <taxon>Eukaryota</taxon>
        <taxon>Metazoa</taxon>
        <taxon>Spiralia</taxon>
        <taxon>Lophotrochozoa</taxon>
        <taxon>Platyhelminthes</taxon>
        <taxon>Cestoda</taxon>
        <taxon>Eucestoda</taxon>
        <taxon>Cyclophyllidea</taxon>
        <taxon>Mesocestoididae</taxon>
        <taxon>Mesocestoides</taxon>
    </lineage>
</organism>
<reference evidence="4" key="1">
    <citation type="submission" date="2017-02" db="UniProtKB">
        <authorList>
            <consortium name="WormBaseParasite"/>
        </authorList>
    </citation>
    <scope>IDENTIFICATION</scope>
</reference>
<keyword evidence="3" id="KW-1185">Reference proteome</keyword>
<evidence type="ECO:0000313" key="2">
    <source>
        <dbReference type="EMBL" id="VDD82145.1"/>
    </source>
</evidence>
<dbReference type="Proteomes" id="UP000267029">
    <property type="component" value="Unassembled WGS sequence"/>
</dbReference>
<protein>
    <submittedName>
        <fullName evidence="4">Transposase</fullName>
    </submittedName>
</protein>
<reference evidence="2 3" key="2">
    <citation type="submission" date="2018-10" db="EMBL/GenBank/DDBJ databases">
        <authorList>
            <consortium name="Pathogen Informatics"/>
        </authorList>
    </citation>
    <scope>NUCLEOTIDE SEQUENCE [LARGE SCALE GENOMIC DNA]</scope>
</reference>
<feature type="region of interest" description="Disordered" evidence="1">
    <location>
        <begin position="162"/>
        <end position="183"/>
    </location>
</feature>
<dbReference type="AlphaFoldDB" id="A0A0R3UKL7"/>
<gene>
    <name evidence="2" type="ORF">MCOS_LOCUS8148</name>
</gene>
<name>A0A0R3UKL7_MESCO</name>
<evidence type="ECO:0000313" key="4">
    <source>
        <dbReference type="WBParaSite" id="MCOS_0000814701-mRNA-1"/>
    </source>
</evidence>
<dbReference type="EMBL" id="UXSR01005460">
    <property type="protein sequence ID" value="VDD82145.1"/>
    <property type="molecule type" value="Genomic_DNA"/>
</dbReference>
<dbReference type="WBParaSite" id="MCOS_0000814701-mRNA-1">
    <property type="protein sequence ID" value="MCOS_0000814701-mRNA-1"/>
    <property type="gene ID" value="MCOS_0000814701"/>
</dbReference>
<proteinExistence type="predicted"/>
<accession>A0A0R3UKL7</accession>
<evidence type="ECO:0000313" key="3">
    <source>
        <dbReference type="Proteomes" id="UP000267029"/>
    </source>
</evidence>
<sequence>MVPNVHRDKSAEVIKLKTVKYVILGLTTDEVRRYGYLIYRPLARVEEILYQDPNLNRNSPIPAYERLSRTQTPSTLIKAAEQFRCVSPKSNKLGGTGWLLTRTPYEELRGKLLELFSNNTNTYLDRLRDRSYRPGENALDYVASLFSQAQTRPAPRWRHRRRNTFKEPQIGQPGGSAMAESVD</sequence>